<accession>A0AAQ4D2P5</accession>
<gene>
    <name evidence="1" type="ORF">V5799_000562</name>
</gene>
<sequence>MRLTLNIDNVSNTAYNQIVHSHQSACTIATGKTNFTVASDVGKIALLTGGMLGVMGVWAVLKLGSLDGVVMPGVSSYSRLSLGMSCCSRVAVPPLDEDDLGFFFLAALPDASPEWCFLRPLRCRPVQPKNVYVNLRPVS</sequence>
<evidence type="ECO:0000313" key="1">
    <source>
        <dbReference type="EMBL" id="KAK8756735.1"/>
    </source>
</evidence>
<dbReference type="Proteomes" id="UP001321473">
    <property type="component" value="Unassembled WGS sequence"/>
</dbReference>
<dbReference type="AlphaFoldDB" id="A0AAQ4D2P5"/>
<comment type="caution">
    <text evidence="1">The sequence shown here is derived from an EMBL/GenBank/DDBJ whole genome shotgun (WGS) entry which is preliminary data.</text>
</comment>
<name>A0AAQ4D2P5_AMBAM</name>
<evidence type="ECO:0000313" key="2">
    <source>
        <dbReference type="Proteomes" id="UP001321473"/>
    </source>
</evidence>
<protein>
    <submittedName>
        <fullName evidence="1">Uncharacterized protein</fullName>
    </submittedName>
</protein>
<proteinExistence type="predicted"/>
<organism evidence="1 2">
    <name type="scientific">Amblyomma americanum</name>
    <name type="common">Lone star tick</name>
    <dbReference type="NCBI Taxonomy" id="6943"/>
    <lineage>
        <taxon>Eukaryota</taxon>
        <taxon>Metazoa</taxon>
        <taxon>Ecdysozoa</taxon>
        <taxon>Arthropoda</taxon>
        <taxon>Chelicerata</taxon>
        <taxon>Arachnida</taxon>
        <taxon>Acari</taxon>
        <taxon>Parasitiformes</taxon>
        <taxon>Ixodida</taxon>
        <taxon>Ixodoidea</taxon>
        <taxon>Ixodidae</taxon>
        <taxon>Amblyomminae</taxon>
        <taxon>Amblyomma</taxon>
    </lineage>
</organism>
<keyword evidence="2" id="KW-1185">Reference proteome</keyword>
<reference evidence="1 2" key="1">
    <citation type="journal article" date="2023" name="Arcadia Sci">
        <title>De novo assembly of a long-read Amblyomma americanum tick genome.</title>
        <authorList>
            <person name="Chou S."/>
            <person name="Poskanzer K.E."/>
            <person name="Rollins M."/>
            <person name="Thuy-Boun P.S."/>
        </authorList>
    </citation>
    <scope>NUCLEOTIDE SEQUENCE [LARGE SCALE GENOMIC DNA]</scope>
    <source>
        <strain evidence="1">F_SG_1</strain>
        <tissue evidence="1">Salivary glands</tissue>
    </source>
</reference>
<dbReference type="EMBL" id="JARKHS020035931">
    <property type="protein sequence ID" value="KAK8756735.1"/>
    <property type="molecule type" value="Genomic_DNA"/>
</dbReference>